<protein>
    <submittedName>
        <fullName evidence="1">Predicted hydrolase, HAD superfamily</fullName>
    </submittedName>
</protein>
<keyword evidence="1" id="KW-0378">Hydrolase</keyword>
<dbReference type="InterPro" id="IPR036412">
    <property type="entry name" value="HAD-like_sf"/>
</dbReference>
<dbReference type="Proteomes" id="UP000199659">
    <property type="component" value="Unassembled WGS sequence"/>
</dbReference>
<evidence type="ECO:0000313" key="1">
    <source>
        <dbReference type="EMBL" id="SFR58729.1"/>
    </source>
</evidence>
<dbReference type="EMBL" id="FOYZ01000001">
    <property type="protein sequence ID" value="SFR58729.1"/>
    <property type="molecule type" value="Genomic_DNA"/>
</dbReference>
<accession>A0A1I6HWC7</accession>
<dbReference type="Pfam" id="PF00702">
    <property type="entry name" value="Hydrolase"/>
    <property type="match status" value="1"/>
</dbReference>
<dbReference type="SUPFAM" id="SSF56784">
    <property type="entry name" value="HAD-like"/>
    <property type="match status" value="1"/>
</dbReference>
<organism evidence="1 2">
    <name type="scientific">Anaeromicropila populeti</name>
    <dbReference type="NCBI Taxonomy" id="37658"/>
    <lineage>
        <taxon>Bacteria</taxon>
        <taxon>Bacillati</taxon>
        <taxon>Bacillota</taxon>
        <taxon>Clostridia</taxon>
        <taxon>Lachnospirales</taxon>
        <taxon>Lachnospiraceae</taxon>
        <taxon>Anaeromicropila</taxon>
    </lineage>
</organism>
<evidence type="ECO:0000313" key="2">
    <source>
        <dbReference type="Proteomes" id="UP000199659"/>
    </source>
</evidence>
<dbReference type="STRING" id="37658.SAMN05661086_00351"/>
<dbReference type="Gene3D" id="1.10.150.400">
    <property type="match status" value="1"/>
</dbReference>
<dbReference type="GO" id="GO:0016787">
    <property type="term" value="F:hydrolase activity"/>
    <property type="evidence" value="ECO:0007669"/>
    <property type="project" value="UniProtKB-KW"/>
</dbReference>
<keyword evidence="2" id="KW-1185">Reference proteome</keyword>
<dbReference type="OrthoDB" id="9816564at2"/>
<name>A0A1I6HWC7_9FIRM</name>
<proteinExistence type="predicted"/>
<dbReference type="InterPro" id="IPR023214">
    <property type="entry name" value="HAD_sf"/>
</dbReference>
<reference evidence="1 2" key="1">
    <citation type="submission" date="2016-10" db="EMBL/GenBank/DDBJ databases">
        <authorList>
            <person name="de Groot N.N."/>
        </authorList>
    </citation>
    <scope>NUCLEOTIDE SEQUENCE [LARGE SCALE GENOMIC DNA]</scope>
    <source>
        <strain evidence="1 2">743A</strain>
    </source>
</reference>
<gene>
    <name evidence="1" type="ORF">SAMN05661086_00351</name>
</gene>
<sequence>MKFLVDVKQYDVLSLDIFDTLWLRAVAKPIDIFEIVWRRVKEQGQNIMDLTEFEFLKLRVEMERRARSRVSHKEITLADIYQEIPPYIVKKQFDLVKLEVEVEKEMGYLNPDILELIDDFRKQGKKVILLSDMYLTEKQIRELLASGGFDLSWVNHVVISSEKKCNKQSGELYQELEQLFPEVSKSRILHIGDNKSGDYLQAQKFGIEAHHYNVIPNKLNSIYDYEKIRHDIPQPAILSLRKIAAHECSYDTPEKQLAFEIGASIIGPFLTIFVSHVINRMQQLGIHAIYPLMREGYLLGELLKNDCKEQNLPIKVNPIYTSRKASYIPAIEKVNREEIENIIGVRNITILELIEVLGLEKEAFEGLEEYFDTKLKVSHTILIQKETSLKEYIITRLLEPENISKIEKFVSLERKKYVDYLKQEIGDFSNVATVDIGSVGRIQQWTEKALRMEGIEPQMSHFFAMGITGERVYNGMRIEGYMGTYAENQDLMTTIYRSPDVLEKLASVCEGSTIGYERISQGIKPLQAQGVKNDVYTKIVFQGVLTFQKYWFYFRKHKAEIAQEVINNRRDTLKILHRLIDMPLRSEVSLLMKFEADTNFGTNYKEPIITEQNIALLEDKGTDYVDKCNVSYTYHNSNIVWPKGLVTLKDEFYYVRRALKNSAGNDIIKSMQEVVESMSEDGIKEAALYGAGENGRQFHFICKLYGIKTTCFIDRKESIWGTKKEGVSVMGLKEAIEKGNTVFLVTSLFSIGEIKTYIEETFEKQGIKPEIYSV</sequence>
<dbReference type="AlphaFoldDB" id="A0A1I6HWC7"/>
<dbReference type="RefSeq" id="WP_092558970.1">
    <property type="nucleotide sequence ID" value="NZ_FOYZ01000001.1"/>
</dbReference>
<dbReference type="Gene3D" id="3.40.50.1000">
    <property type="entry name" value="HAD superfamily/HAD-like"/>
    <property type="match status" value="1"/>
</dbReference>